<evidence type="ECO:0000256" key="13">
    <source>
        <dbReference type="PROSITE-ProRule" id="PRU00175"/>
    </source>
</evidence>
<dbReference type="CDD" id="cd16461">
    <property type="entry name" value="RING-H2_EL5-like"/>
    <property type="match status" value="1"/>
</dbReference>
<dbReference type="PROSITE" id="PS50089">
    <property type="entry name" value="ZF_RING_2"/>
    <property type="match status" value="1"/>
</dbReference>
<keyword evidence="6 15" id="KW-0812">Transmembrane</keyword>
<evidence type="ECO:0000313" key="17">
    <source>
        <dbReference type="EMBL" id="JAE18679.1"/>
    </source>
</evidence>
<comment type="catalytic activity">
    <reaction evidence="1">
        <text>S-ubiquitinyl-[E2 ubiquitin-conjugating enzyme]-L-cysteine + [acceptor protein]-L-lysine = [E2 ubiquitin-conjugating enzyme]-L-cysteine + N(6)-ubiquitinyl-[acceptor protein]-L-lysine.</text>
        <dbReference type="EC" id="2.3.2.27"/>
    </reaction>
</comment>
<evidence type="ECO:0000256" key="14">
    <source>
        <dbReference type="SAM" id="MobiDB-lite"/>
    </source>
</evidence>
<feature type="domain" description="RING-type" evidence="16">
    <location>
        <begin position="107"/>
        <end position="149"/>
    </location>
</feature>
<evidence type="ECO:0000256" key="10">
    <source>
        <dbReference type="ARBA" id="ARBA00022833"/>
    </source>
</evidence>
<keyword evidence="8 13" id="KW-0863">Zinc-finger</keyword>
<evidence type="ECO:0000256" key="9">
    <source>
        <dbReference type="ARBA" id="ARBA00022786"/>
    </source>
</evidence>
<organism evidence="17">
    <name type="scientific">Arundo donax</name>
    <name type="common">Giant reed</name>
    <name type="synonym">Donax arundinaceus</name>
    <dbReference type="NCBI Taxonomy" id="35708"/>
    <lineage>
        <taxon>Eukaryota</taxon>
        <taxon>Viridiplantae</taxon>
        <taxon>Streptophyta</taxon>
        <taxon>Embryophyta</taxon>
        <taxon>Tracheophyta</taxon>
        <taxon>Spermatophyta</taxon>
        <taxon>Magnoliopsida</taxon>
        <taxon>Liliopsida</taxon>
        <taxon>Poales</taxon>
        <taxon>Poaceae</taxon>
        <taxon>PACMAD clade</taxon>
        <taxon>Arundinoideae</taxon>
        <taxon>Arundineae</taxon>
        <taxon>Arundo</taxon>
    </lineage>
</organism>
<dbReference type="InterPro" id="IPR013083">
    <property type="entry name" value="Znf_RING/FYVE/PHD"/>
</dbReference>
<evidence type="ECO:0000256" key="12">
    <source>
        <dbReference type="ARBA" id="ARBA00023136"/>
    </source>
</evidence>
<accession>A0A0A9G5F5</accession>
<evidence type="ECO:0000256" key="5">
    <source>
        <dbReference type="ARBA" id="ARBA00022679"/>
    </source>
</evidence>
<keyword evidence="9" id="KW-0833">Ubl conjugation pathway</keyword>
<dbReference type="Pfam" id="PF13639">
    <property type="entry name" value="zf-RING_2"/>
    <property type="match status" value="1"/>
</dbReference>
<reference evidence="17" key="1">
    <citation type="submission" date="2014-09" db="EMBL/GenBank/DDBJ databases">
        <authorList>
            <person name="Magalhaes I.L.F."/>
            <person name="Oliveira U."/>
            <person name="Santos F.R."/>
            <person name="Vidigal T.H.D.A."/>
            <person name="Brescovit A.D."/>
            <person name="Santos A.J."/>
        </authorList>
    </citation>
    <scope>NUCLEOTIDE SEQUENCE</scope>
    <source>
        <tissue evidence="17">Shoot tissue taken approximately 20 cm above the soil surface</tissue>
    </source>
</reference>
<dbReference type="InterPro" id="IPR001841">
    <property type="entry name" value="Znf_RING"/>
</dbReference>
<evidence type="ECO:0000256" key="8">
    <source>
        <dbReference type="ARBA" id="ARBA00022771"/>
    </source>
</evidence>
<evidence type="ECO:0000256" key="2">
    <source>
        <dbReference type="ARBA" id="ARBA00004167"/>
    </source>
</evidence>
<evidence type="ECO:0000256" key="4">
    <source>
        <dbReference type="ARBA" id="ARBA00012483"/>
    </source>
</evidence>
<evidence type="ECO:0000259" key="16">
    <source>
        <dbReference type="PROSITE" id="PS50089"/>
    </source>
</evidence>
<dbReference type="PANTHER" id="PTHR47035:SF7">
    <property type="entry name" value="OS02G0528000 PROTEIN"/>
    <property type="match status" value="1"/>
</dbReference>
<dbReference type="GO" id="GO:0008270">
    <property type="term" value="F:zinc ion binding"/>
    <property type="evidence" value="ECO:0007669"/>
    <property type="project" value="UniProtKB-KW"/>
</dbReference>
<evidence type="ECO:0000256" key="11">
    <source>
        <dbReference type="ARBA" id="ARBA00022989"/>
    </source>
</evidence>
<dbReference type="InterPro" id="IPR053070">
    <property type="entry name" value="RING-type_E3_ubiquitin-ligase"/>
</dbReference>
<evidence type="ECO:0000256" key="6">
    <source>
        <dbReference type="ARBA" id="ARBA00022692"/>
    </source>
</evidence>
<protein>
    <recommendedName>
        <fullName evidence="4">RING-type E3 ubiquitin transferase</fullName>
        <ecNumber evidence="4">2.3.2.27</ecNumber>
    </recommendedName>
</protein>
<reference evidence="17" key="2">
    <citation type="journal article" date="2015" name="Data Brief">
        <title>Shoot transcriptome of the giant reed, Arundo donax.</title>
        <authorList>
            <person name="Barrero R.A."/>
            <person name="Guerrero F.D."/>
            <person name="Moolhuijzen P."/>
            <person name="Goolsby J.A."/>
            <person name="Tidwell J."/>
            <person name="Bellgard S.E."/>
            <person name="Bellgard M.I."/>
        </authorList>
    </citation>
    <scope>NUCLEOTIDE SEQUENCE</scope>
    <source>
        <tissue evidence="17">Shoot tissue taken approximately 20 cm above the soil surface</tissue>
    </source>
</reference>
<evidence type="ECO:0000256" key="7">
    <source>
        <dbReference type="ARBA" id="ARBA00022723"/>
    </source>
</evidence>
<keyword evidence="12 15" id="KW-0472">Membrane</keyword>
<name>A0A0A9G5F5_ARUDO</name>
<keyword evidence="11 15" id="KW-1133">Transmembrane helix</keyword>
<dbReference type="SMART" id="SM00184">
    <property type="entry name" value="RING"/>
    <property type="match status" value="1"/>
</dbReference>
<feature type="transmembrane region" description="Helical" evidence="15">
    <location>
        <begin position="21"/>
        <end position="41"/>
    </location>
</feature>
<sequence length="252" mass="26169">MLEQCHRRPIRRAAKGGGMGMNMVTTVMAFSVSAFFVLFVFTRLLCARLHLRAAAATADHAGDAYVVEAINVERGINGLEPSVVTSFPTVKFGDRSQLPPVQEKSQCTVCLEEYAAKDVVRVLPACGHAFHAPCIDAWLRQHPTCPVCRASLRAKNHHRAAATPLDYGLLAAAAPASQVLASSSDLAASPQAAADRTGTGADGRLEIVAEMPASSGERTAAATAAAGCGGNHSGCGETARQSASSAGASEHC</sequence>
<dbReference type="FunFam" id="3.30.40.10:FF:000187">
    <property type="entry name" value="E3 ubiquitin-protein ligase ATL6"/>
    <property type="match status" value="1"/>
</dbReference>
<proteinExistence type="predicted"/>
<dbReference type="AlphaFoldDB" id="A0A0A9G5F5"/>
<evidence type="ECO:0000256" key="3">
    <source>
        <dbReference type="ARBA" id="ARBA00004906"/>
    </source>
</evidence>
<comment type="pathway">
    <text evidence="3">Protein modification; protein ubiquitination.</text>
</comment>
<feature type="region of interest" description="Disordered" evidence="14">
    <location>
        <begin position="230"/>
        <end position="252"/>
    </location>
</feature>
<dbReference type="SUPFAM" id="SSF57850">
    <property type="entry name" value="RING/U-box"/>
    <property type="match status" value="1"/>
</dbReference>
<dbReference type="PANTHER" id="PTHR47035">
    <property type="entry name" value="OS11G0150450 PROTEIN"/>
    <property type="match status" value="1"/>
</dbReference>
<dbReference type="Gene3D" id="3.30.40.10">
    <property type="entry name" value="Zinc/RING finger domain, C3HC4 (zinc finger)"/>
    <property type="match status" value="1"/>
</dbReference>
<keyword evidence="7" id="KW-0479">Metal-binding</keyword>
<evidence type="ECO:0000256" key="15">
    <source>
        <dbReference type="SAM" id="Phobius"/>
    </source>
</evidence>
<dbReference type="EMBL" id="GBRH01179217">
    <property type="protein sequence ID" value="JAE18679.1"/>
    <property type="molecule type" value="Transcribed_RNA"/>
</dbReference>
<dbReference type="GO" id="GO:0016020">
    <property type="term" value="C:membrane"/>
    <property type="evidence" value="ECO:0007669"/>
    <property type="project" value="UniProtKB-SubCell"/>
</dbReference>
<comment type="subcellular location">
    <subcellularLocation>
        <location evidence="2">Membrane</location>
        <topology evidence="2">Single-pass membrane protein</topology>
    </subcellularLocation>
</comment>
<dbReference type="EC" id="2.3.2.27" evidence="4"/>
<evidence type="ECO:0000256" key="1">
    <source>
        <dbReference type="ARBA" id="ARBA00000900"/>
    </source>
</evidence>
<keyword evidence="5" id="KW-0808">Transferase</keyword>
<dbReference type="GO" id="GO:0061630">
    <property type="term" value="F:ubiquitin protein ligase activity"/>
    <property type="evidence" value="ECO:0007669"/>
    <property type="project" value="UniProtKB-EC"/>
</dbReference>
<feature type="compositionally biased region" description="Polar residues" evidence="14">
    <location>
        <begin position="239"/>
        <end position="252"/>
    </location>
</feature>
<keyword evidence="10" id="KW-0862">Zinc</keyword>